<evidence type="ECO:0000256" key="2">
    <source>
        <dbReference type="ARBA" id="ARBA00023015"/>
    </source>
</evidence>
<sequence>MENKEFEVLYQKYVREVFRFLLKLSGNYHVSEELTQETFVKAYISLAGFRGDCQLKVWLCQIAKNLFFDYLKRSKNVVPLEFIEENYTDMEKNSLIDDLIEKEELLKIVHMIQHLKEPYQTIIIQRLFLELDYSEIGEQFGKTENWVRVNFYRAKNKLHDMISEMEDVGNEM</sequence>
<dbReference type="InterPro" id="IPR007627">
    <property type="entry name" value="RNA_pol_sigma70_r2"/>
</dbReference>
<dbReference type="NCBIfam" id="TIGR02937">
    <property type="entry name" value="sigma70-ECF"/>
    <property type="match status" value="1"/>
</dbReference>
<dbReference type="RefSeq" id="WP_349944792.1">
    <property type="nucleotide sequence ID" value="NZ_CP157940.1"/>
</dbReference>
<evidence type="ECO:0000313" key="8">
    <source>
        <dbReference type="EMBL" id="XBS53022.1"/>
    </source>
</evidence>
<keyword evidence="3" id="KW-0731">Sigma factor</keyword>
<dbReference type="InterPro" id="IPR013325">
    <property type="entry name" value="RNA_pol_sigma_r2"/>
</dbReference>
<evidence type="ECO:0000256" key="1">
    <source>
        <dbReference type="ARBA" id="ARBA00010641"/>
    </source>
</evidence>
<evidence type="ECO:0000256" key="4">
    <source>
        <dbReference type="ARBA" id="ARBA00023125"/>
    </source>
</evidence>
<evidence type="ECO:0000256" key="3">
    <source>
        <dbReference type="ARBA" id="ARBA00023082"/>
    </source>
</evidence>
<dbReference type="PANTHER" id="PTHR43133:SF8">
    <property type="entry name" value="RNA POLYMERASE SIGMA FACTOR HI_1459-RELATED"/>
    <property type="match status" value="1"/>
</dbReference>
<keyword evidence="2" id="KW-0805">Transcription regulation</keyword>
<dbReference type="InterPro" id="IPR036388">
    <property type="entry name" value="WH-like_DNA-bd_sf"/>
</dbReference>
<protein>
    <submittedName>
        <fullName evidence="8">RNA polymerase sigma factor</fullName>
    </submittedName>
</protein>
<dbReference type="Gene3D" id="1.10.10.10">
    <property type="entry name" value="Winged helix-like DNA-binding domain superfamily/Winged helix DNA-binding domain"/>
    <property type="match status" value="1"/>
</dbReference>
<dbReference type="GO" id="GO:0016987">
    <property type="term" value="F:sigma factor activity"/>
    <property type="evidence" value="ECO:0007669"/>
    <property type="project" value="UniProtKB-KW"/>
</dbReference>
<comment type="similarity">
    <text evidence="1">Belongs to the sigma-70 factor family. ECF subfamily.</text>
</comment>
<evidence type="ECO:0000259" key="7">
    <source>
        <dbReference type="Pfam" id="PF08281"/>
    </source>
</evidence>
<keyword evidence="4" id="KW-0238">DNA-binding</keyword>
<dbReference type="InterPro" id="IPR013249">
    <property type="entry name" value="RNA_pol_sigma70_r4_t2"/>
</dbReference>
<dbReference type="Pfam" id="PF04542">
    <property type="entry name" value="Sigma70_r2"/>
    <property type="match status" value="1"/>
</dbReference>
<reference evidence="8" key="1">
    <citation type="submission" date="2024-06" db="EMBL/GenBank/DDBJ databases">
        <title>Lacrimispora cavernae sp. nov., a novel anaerobe isolated from bat guano pile inside a cave.</title>
        <authorList>
            <person name="Miller S.L."/>
            <person name="Lu N."/>
            <person name="King J."/>
            <person name="Sankaranarayanan K."/>
            <person name="Lawson P.A."/>
        </authorList>
    </citation>
    <scope>NUCLEOTIDE SEQUENCE</scope>
    <source>
        <strain evidence="8">BS-2</strain>
    </source>
</reference>
<gene>
    <name evidence="8" type="ORF">ABFV83_14465</name>
</gene>
<dbReference type="AlphaFoldDB" id="A0AAU7PLP8"/>
<dbReference type="PANTHER" id="PTHR43133">
    <property type="entry name" value="RNA POLYMERASE ECF-TYPE SIGMA FACTO"/>
    <property type="match status" value="1"/>
</dbReference>
<keyword evidence="5" id="KW-0804">Transcription</keyword>
<proteinExistence type="inferred from homology"/>
<dbReference type="SUPFAM" id="SSF88946">
    <property type="entry name" value="Sigma2 domain of RNA polymerase sigma factors"/>
    <property type="match status" value="1"/>
</dbReference>
<organism evidence="8">
    <name type="scientific">Lacrimispora sp. BS-2</name>
    <dbReference type="NCBI Taxonomy" id="3151850"/>
    <lineage>
        <taxon>Bacteria</taxon>
        <taxon>Bacillati</taxon>
        <taxon>Bacillota</taxon>
        <taxon>Clostridia</taxon>
        <taxon>Lachnospirales</taxon>
        <taxon>Lachnospiraceae</taxon>
        <taxon>Lacrimispora</taxon>
    </lineage>
</organism>
<dbReference type="InterPro" id="IPR013324">
    <property type="entry name" value="RNA_pol_sigma_r3/r4-like"/>
</dbReference>
<dbReference type="Gene3D" id="1.10.1740.10">
    <property type="match status" value="1"/>
</dbReference>
<feature type="domain" description="RNA polymerase sigma factor 70 region 4 type 2" evidence="7">
    <location>
        <begin position="106"/>
        <end position="158"/>
    </location>
</feature>
<feature type="domain" description="RNA polymerase sigma-70 region 2" evidence="6">
    <location>
        <begin position="9"/>
        <end position="75"/>
    </location>
</feature>
<evidence type="ECO:0000259" key="6">
    <source>
        <dbReference type="Pfam" id="PF04542"/>
    </source>
</evidence>
<dbReference type="InterPro" id="IPR014284">
    <property type="entry name" value="RNA_pol_sigma-70_dom"/>
</dbReference>
<name>A0AAU7PLP8_9FIRM</name>
<dbReference type="EMBL" id="CP157940">
    <property type="protein sequence ID" value="XBS53022.1"/>
    <property type="molecule type" value="Genomic_DNA"/>
</dbReference>
<dbReference type="SUPFAM" id="SSF88659">
    <property type="entry name" value="Sigma3 and sigma4 domains of RNA polymerase sigma factors"/>
    <property type="match status" value="1"/>
</dbReference>
<accession>A0AAU7PLP8</accession>
<dbReference type="InterPro" id="IPR039425">
    <property type="entry name" value="RNA_pol_sigma-70-like"/>
</dbReference>
<dbReference type="GO" id="GO:0003677">
    <property type="term" value="F:DNA binding"/>
    <property type="evidence" value="ECO:0007669"/>
    <property type="project" value="UniProtKB-KW"/>
</dbReference>
<evidence type="ECO:0000256" key="5">
    <source>
        <dbReference type="ARBA" id="ARBA00023163"/>
    </source>
</evidence>
<dbReference type="GO" id="GO:0006352">
    <property type="term" value="P:DNA-templated transcription initiation"/>
    <property type="evidence" value="ECO:0007669"/>
    <property type="project" value="InterPro"/>
</dbReference>
<dbReference type="Pfam" id="PF08281">
    <property type="entry name" value="Sigma70_r4_2"/>
    <property type="match status" value="1"/>
</dbReference>